<sequence>MADDLITFPHASGKPVATLPEGFQETIRLRPEAVALRTVGGGVQITWKQYGERVRAIASGLAALGVGHGDTVGIMLTNRPEFHLVDTAVLHLGGVPFSIYNTSAPEQVEYLFGNAGNKIVVTESAFLPILNAAKTGVETIISVDGGEGTTPLADVEATPAPDGFVFDARWRAVQPGDLATLIYTSGTTGPPKGVEITHRNIIAELASLREIIDVDFEDRLLSYLPAAHIADRVSTHATNMIRGPQITSEPDPRAIAAALPDARPTFFFGVPRVWQKMKAGIEAKLAEESSGIKSKLAGWAFSVGAEVADLRLQGKSPSGLLGIQHGLADKLVLSKVRGAIGMDTIRVAASGAASIPPEVLRFYLGMGIPVLEVWGMSETTGVSTMTSEDNLAIGTVGRPIGGVEVKLGEDGELFVRGPVIMAGYRNQPDKTAETIDADGWLATGDVAQIGADGNVTIVDRKKELLINESGKNLAPTNIENSIKATSSLIGQIVALGDGKPYVTALIVLDPDVAVVKAHQHGIDENDLAAISSHPEVVAEVRKAVTEGNAKLSRVEQVKRFVIVSSPWEPGGEELTPTMKLRRSPINTKYADEIVALYSDPAGEGVVDLR</sequence>
<accession>G7H4V7</accession>
<dbReference type="SUPFAM" id="SSF56801">
    <property type="entry name" value="Acetyl-CoA synthetase-like"/>
    <property type="match status" value="1"/>
</dbReference>
<dbReference type="Pfam" id="PF00501">
    <property type="entry name" value="AMP-binding"/>
    <property type="match status" value="1"/>
</dbReference>
<dbReference type="Proteomes" id="UP000035088">
    <property type="component" value="Unassembled WGS sequence"/>
</dbReference>
<dbReference type="InterPro" id="IPR020845">
    <property type="entry name" value="AMP-binding_CS"/>
</dbReference>
<evidence type="ECO:0000256" key="3">
    <source>
        <dbReference type="ARBA" id="ARBA00022832"/>
    </source>
</evidence>
<evidence type="ECO:0000256" key="5">
    <source>
        <dbReference type="ARBA" id="ARBA00032875"/>
    </source>
</evidence>
<feature type="domain" description="AMP-dependent synthetase/ligase" evidence="6">
    <location>
        <begin position="23"/>
        <end position="424"/>
    </location>
</feature>
<comment type="similarity">
    <text evidence="1">Belongs to the ATP-dependent AMP-binding enzyme family.</text>
</comment>
<dbReference type="PANTHER" id="PTHR43272:SF32">
    <property type="entry name" value="AMP-DEPENDENT SYNTHETASE_LIGASE DOMAIN-CONTAINING PROTEIN"/>
    <property type="match status" value="1"/>
</dbReference>
<name>G7H4V7_9ACTN</name>
<dbReference type="RefSeq" id="WP_007322957.1">
    <property type="nucleotide sequence ID" value="NZ_BAEE01000063.1"/>
</dbReference>
<dbReference type="EMBL" id="BAEE01000063">
    <property type="protein sequence ID" value="GAB10882.1"/>
    <property type="molecule type" value="Genomic_DNA"/>
</dbReference>
<keyword evidence="2 7" id="KW-0436">Ligase</keyword>
<protein>
    <recommendedName>
        <fullName evidence="5">Acyl-CoA synthetase</fullName>
    </recommendedName>
</protein>
<gene>
    <name evidence="7" type="ORF">GOARA_063_00810</name>
</gene>
<evidence type="ECO:0000259" key="6">
    <source>
        <dbReference type="Pfam" id="PF00501"/>
    </source>
</evidence>
<dbReference type="InterPro" id="IPR000873">
    <property type="entry name" value="AMP-dep_synth/lig_dom"/>
</dbReference>
<organism evidence="7 8">
    <name type="scientific">Gordonia araii NBRC 100433</name>
    <dbReference type="NCBI Taxonomy" id="1073574"/>
    <lineage>
        <taxon>Bacteria</taxon>
        <taxon>Bacillati</taxon>
        <taxon>Actinomycetota</taxon>
        <taxon>Actinomycetes</taxon>
        <taxon>Mycobacteriales</taxon>
        <taxon>Gordoniaceae</taxon>
        <taxon>Gordonia</taxon>
    </lineage>
</organism>
<keyword evidence="4" id="KW-0443">Lipid metabolism</keyword>
<dbReference type="CDD" id="cd05907">
    <property type="entry name" value="VL_LC_FACS_like"/>
    <property type="match status" value="1"/>
</dbReference>
<dbReference type="STRING" id="1073574.GOARA_063_00810"/>
<dbReference type="GO" id="GO:0004467">
    <property type="term" value="F:long-chain fatty acid-CoA ligase activity"/>
    <property type="evidence" value="ECO:0007669"/>
    <property type="project" value="TreeGrafter"/>
</dbReference>
<dbReference type="InterPro" id="IPR042099">
    <property type="entry name" value="ANL_N_sf"/>
</dbReference>
<evidence type="ECO:0000256" key="2">
    <source>
        <dbReference type="ARBA" id="ARBA00022598"/>
    </source>
</evidence>
<dbReference type="AlphaFoldDB" id="G7H4V7"/>
<dbReference type="Pfam" id="PF23562">
    <property type="entry name" value="AMP-binding_C_3"/>
    <property type="match status" value="1"/>
</dbReference>
<dbReference type="GO" id="GO:0016020">
    <property type="term" value="C:membrane"/>
    <property type="evidence" value="ECO:0007669"/>
    <property type="project" value="TreeGrafter"/>
</dbReference>
<evidence type="ECO:0000313" key="7">
    <source>
        <dbReference type="EMBL" id="GAB10882.1"/>
    </source>
</evidence>
<comment type="caution">
    <text evidence="7">The sequence shown here is derived from an EMBL/GenBank/DDBJ whole genome shotgun (WGS) entry which is preliminary data.</text>
</comment>
<keyword evidence="3" id="KW-0276">Fatty acid metabolism</keyword>
<evidence type="ECO:0000256" key="4">
    <source>
        <dbReference type="ARBA" id="ARBA00023098"/>
    </source>
</evidence>
<dbReference type="PROSITE" id="PS00455">
    <property type="entry name" value="AMP_BINDING"/>
    <property type="match status" value="1"/>
</dbReference>
<keyword evidence="8" id="KW-1185">Reference proteome</keyword>
<proteinExistence type="inferred from homology"/>
<dbReference type="OrthoDB" id="9803968at2"/>
<reference evidence="7 8" key="1">
    <citation type="submission" date="2011-11" db="EMBL/GenBank/DDBJ databases">
        <title>Whole genome shotgun sequence of Gordonia araii NBRC 100433.</title>
        <authorList>
            <person name="Yoshida Y."/>
            <person name="Hosoyama A."/>
            <person name="Tsuchikane K."/>
            <person name="Katsumata H."/>
            <person name="Yamazaki S."/>
            <person name="Fujita N."/>
        </authorList>
    </citation>
    <scope>NUCLEOTIDE SEQUENCE [LARGE SCALE GENOMIC DNA]</scope>
    <source>
        <strain evidence="7 8">NBRC 100433</strain>
    </source>
</reference>
<dbReference type="Gene3D" id="3.40.50.12780">
    <property type="entry name" value="N-terminal domain of ligase-like"/>
    <property type="match status" value="1"/>
</dbReference>
<evidence type="ECO:0000313" key="8">
    <source>
        <dbReference type="Proteomes" id="UP000035088"/>
    </source>
</evidence>
<evidence type="ECO:0000256" key="1">
    <source>
        <dbReference type="ARBA" id="ARBA00006432"/>
    </source>
</evidence>
<dbReference type="PANTHER" id="PTHR43272">
    <property type="entry name" value="LONG-CHAIN-FATTY-ACID--COA LIGASE"/>
    <property type="match status" value="1"/>
</dbReference>